<dbReference type="Gene3D" id="2.60.120.380">
    <property type="match status" value="1"/>
</dbReference>
<proteinExistence type="predicted"/>
<keyword evidence="5" id="KW-1133">Transmembrane helix</keyword>
<dbReference type="InterPro" id="IPR035986">
    <property type="entry name" value="PKD_dom_sf"/>
</dbReference>
<dbReference type="Pfam" id="PF04151">
    <property type="entry name" value="PPC"/>
    <property type="match status" value="1"/>
</dbReference>
<dbReference type="SMART" id="SM00089">
    <property type="entry name" value="PKD"/>
    <property type="match status" value="8"/>
</dbReference>
<feature type="chain" id="PRO_5045686587" evidence="8">
    <location>
        <begin position="29"/>
        <end position="1652"/>
    </location>
</feature>
<dbReference type="PANTHER" id="PTHR46730">
    <property type="entry name" value="POLYCYSTIN-1"/>
    <property type="match status" value="1"/>
</dbReference>
<comment type="subcellular location">
    <subcellularLocation>
        <location evidence="2">Membrane</location>
        <topology evidence="2">Multi-pass membrane protein</topology>
    </subcellularLocation>
</comment>
<feature type="domain" description="PKD" evidence="9">
    <location>
        <begin position="750"/>
        <end position="799"/>
    </location>
</feature>
<feature type="domain" description="PKD" evidence="9">
    <location>
        <begin position="1205"/>
        <end position="1257"/>
    </location>
</feature>
<dbReference type="RefSeq" id="WP_321549360.1">
    <property type="nucleotide sequence ID" value="NZ_JAXIVS010000012.1"/>
</dbReference>
<feature type="domain" description="PKD" evidence="9">
    <location>
        <begin position="931"/>
        <end position="984"/>
    </location>
</feature>
<feature type="signal peptide" evidence="8">
    <location>
        <begin position="1"/>
        <end position="28"/>
    </location>
</feature>
<dbReference type="NCBIfam" id="NF041523">
    <property type="entry name" value="post_COAP_1"/>
    <property type="match status" value="1"/>
</dbReference>
<dbReference type="InterPro" id="IPR022409">
    <property type="entry name" value="PKD/Chitinase_dom"/>
</dbReference>
<keyword evidence="6" id="KW-0472">Membrane</keyword>
<reference evidence="10 11" key="1">
    <citation type="submission" date="2023-12" db="EMBL/GenBank/DDBJ databases">
        <title>the genome sequence of Hyalangium sp. s54d21.</title>
        <authorList>
            <person name="Zhang X."/>
        </authorList>
    </citation>
    <scope>NUCLEOTIDE SEQUENCE [LARGE SCALE GENOMIC DNA]</scope>
    <source>
        <strain evidence="11">s54d21</strain>
    </source>
</reference>
<dbReference type="InterPro" id="IPR000601">
    <property type="entry name" value="PKD_dom"/>
</dbReference>
<keyword evidence="11" id="KW-1185">Reference proteome</keyword>
<evidence type="ECO:0000256" key="8">
    <source>
        <dbReference type="SAM" id="SignalP"/>
    </source>
</evidence>
<gene>
    <name evidence="10" type="ORF">SYV04_29835</name>
</gene>
<dbReference type="InterPro" id="IPR003599">
    <property type="entry name" value="Ig_sub"/>
</dbReference>
<feature type="domain" description="PKD" evidence="9">
    <location>
        <begin position="841"/>
        <end position="891"/>
    </location>
</feature>
<feature type="domain" description="PKD" evidence="9">
    <location>
        <begin position="1394"/>
        <end position="1433"/>
    </location>
</feature>
<feature type="region of interest" description="Disordered" evidence="7">
    <location>
        <begin position="516"/>
        <end position="550"/>
    </location>
</feature>
<comment type="cofactor">
    <cofactor evidence="1">
        <name>Ca(2+)</name>
        <dbReference type="ChEBI" id="CHEBI:29108"/>
    </cofactor>
</comment>
<evidence type="ECO:0000313" key="10">
    <source>
        <dbReference type="EMBL" id="MDY7230634.1"/>
    </source>
</evidence>
<dbReference type="CDD" id="cd00146">
    <property type="entry name" value="PKD"/>
    <property type="match status" value="5"/>
</dbReference>
<feature type="domain" description="PKD" evidence="9">
    <location>
        <begin position="1023"/>
        <end position="1074"/>
    </location>
</feature>
<dbReference type="EMBL" id="JAXIVS010000012">
    <property type="protein sequence ID" value="MDY7230634.1"/>
    <property type="molecule type" value="Genomic_DNA"/>
</dbReference>
<dbReference type="SMART" id="SM00409">
    <property type="entry name" value="IG"/>
    <property type="match status" value="2"/>
</dbReference>
<dbReference type="SUPFAM" id="SSF89260">
    <property type="entry name" value="Collagen-binding domain"/>
    <property type="match status" value="1"/>
</dbReference>
<sequence length="1652" mass="175877">MSSMTVAARGLALLAVVCLGCNVPGADAVDAPTPSTRKQALDSPQVLNHDSPFRYGHLTWRTVGPRTAEFSIINAFRRVYPGSGPDGLVVTGDTFVEYSGYTTLCFGDNSCSVGLTYEVTRHSVEEDWVIARAITSNQPQRQPGTGVTVLETEPNNTLATANLMQLGDDYFSNIGLSGESDYVRFSLSQRTSLELRTSLVTLRDSYLYLYDSTGLLLAADDDGGGGLNSLITITLDAGTYYIRAAGFSSNTGQQYVQLRVIAALPPRPITHTYASDGPFTASIDGCCRIPTLSNPGSSFRVQTQVRFSPSNSSPVSTLSPVVDAPSNTSGFSFPIPATDAEGDQLSFRLATNDESSLYNPPPGMTVSSTGLVRWNTVGTTPGQLWAVQVIIEERRNGVLIGSSAVDFLVRIATSGGTGPTCVPPSQTSYTLSVGQQVHFTIGTQDPTPGDTLRLSVSGAPSDAFMQPFLPLQGPSGIATHFSWVAPEVAAGLTFPVRFTVTDSLGQSSHCTVSITVESPSNPPPVANAGSDQRVSEGSTVTLDGSGSSDPDGQALTYQWLLLSSTGPEVTLSSPTSTTPSFTASDDGLYTFLLTVTDSEGATDSATVVVYVNNVMPQVSATGGQLDEGEVFTSSGTFTDPGADSWTAMVDYGDNTGWQPLEFANGTFTLSHRYLDDNPWAPPEEDFFQVQILITDDDGAQGTVEVLVNVRNVAPVFVNLPSLETQEGEVLTATLTITDPGTDSWWAWVDWGDGYGESLWIYDGQLPLEHVYGRAGTYPIQITLQDEDGGSTTVELPVVVHNVAPIIVDLSGFHVDEGWYSELRGFFFDPAWDDTFTLTVDWGDGTGEQPMEAWNHEFWNAHLYADSGTYQVTVTVTDSSGGVGTATVPIVVRNVAPWVYATEGYGEEGGPTTLWGYLYDQGYQDTWMATVDWGDGTEPQTLEVFNQTDFDLTHVYANSGWYPVTITVTDDEGGQDSTTTWAYVQNRDPQVTLPEFAESIEGSTVRLEGTFTDPGVESWTGMVDYGDGTDWQPVGLDGKSFTLEHVYANSGWYWVNLYIQDSDGGWGWASMNVRVHNVAPELSPLEGGEIPEGGTFVTSGTFTDVGQESDWSIWVDYGGGGWEPVQREGNGYTLAFTYPEDGVYTVTVMIQDDEATVTTSTQVVVHNVAPVVTAEGGTIDEGTPFYTTFFIFDPATWWDDWSAQIDYGDGSPVETLLDAYGDNLWVYHEYQDSGTYPLTVTITDDEGGVGTRTVLVEVLNVAPSVVDFSQSSEVSEGAVYTAHGQIRDPGQDAWTITADFGDGSEPQPIDPTGYDGTFTASHVYDDNGLYTVTFTITDEDGGTTAHTAQVWVHNVAPTATASHDSPLYWGLPVTLVGTATDPSFADTQAGFTALWTLGDGSTASGLLAAHAYAAPGTYLALVSVADKDGGSTGTGLASTTVTVQQRPGAVTCEGTSTVFGFPAALSARFVDGLPGAQLGGRSLAFRLGASTSLGSASTDNLGLAGVQSPSELSPGSHTITVSFAGDSHYAAAEATCTLTVIQSNGKITGGGLRFANHSRGGFNVMLKNGSPIKGELQFQNDTTSFHARTMTVLGVSADKRQGWFSGLGTDGRAFTAYVEDNGEPGTSDVFKLWIDGALETGEGPILGGNIQIH</sequence>
<dbReference type="Proteomes" id="UP001291309">
    <property type="component" value="Unassembled WGS sequence"/>
</dbReference>
<dbReference type="SUPFAM" id="SSF49299">
    <property type="entry name" value="PKD domain"/>
    <property type="match status" value="8"/>
</dbReference>
<dbReference type="InterPro" id="IPR007280">
    <property type="entry name" value="Peptidase_C_arc/bac"/>
</dbReference>
<evidence type="ECO:0000256" key="2">
    <source>
        <dbReference type="ARBA" id="ARBA00004141"/>
    </source>
</evidence>
<keyword evidence="3" id="KW-0812">Transmembrane</keyword>
<evidence type="ECO:0000256" key="4">
    <source>
        <dbReference type="ARBA" id="ARBA00022737"/>
    </source>
</evidence>
<evidence type="ECO:0000313" key="11">
    <source>
        <dbReference type="Proteomes" id="UP001291309"/>
    </source>
</evidence>
<evidence type="ECO:0000256" key="6">
    <source>
        <dbReference type="ARBA" id="ARBA00023136"/>
    </source>
</evidence>
<evidence type="ECO:0000256" key="5">
    <source>
        <dbReference type="ARBA" id="ARBA00022989"/>
    </source>
</evidence>
<evidence type="ECO:0000256" key="1">
    <source>
        <dbReference type="ARBA" id="ARBA00001913"/>
    </source>
</evidence>
<dbReference type="Pfam" id="PF22352">
    <property type="entry name" value="K319L-like_PKD"/>
    <property type="match status" value="1"/>
</dbReference>
<dbReference type="PROSITE" id="PS50093">
    <property type="entry name" value="PKD"/>
    <property type="match status" value="8"/>
</dbReference>
<feature type="domain" description="PKD" evidence="9">
    <location>
        <begin position="1298"/>
        <end position="1351"/>
    </location>
</feature>
<dbReference type="PANTHER" id="PTHR46730:SF4">
    <property type="entry name" value="POLYCYSTIC KIDNEY DISEASE PROTEIN 1-LIKE 1"/>
    <property type="match status" value="1"/>
</dbReference>
<keyword evidence="4" id="KW-0677">Repeat</keyword>
<dbReference type="InterPro" id="IPR013783">
    <property type="entry name" value="Ig-like_fold"/>
</dbReference>
<organism evidence="10 11">
    <name type="scientific">Hyalangium rubrum</name>
    <dbReference type="NCBI Taxonomy" id="3103134"/>
    <lineage>
        <taxon>Bacteria</taxon>
        <taxon>Pseudomonadati</taxon>
        <taxon>Myxococcota</taxon>
        <taxon>Myxococcia</taxon>
        <taxon>Myxococcales</taxon>
        <taxon>Cystobacterineae</taxon>
        <taxon>Archangiaceae</taxon>
        <taxon>Hyalangium</taxon>
    </lineage>
</organism>
<accession>A0ABU5HBZ7</accession>
<feature type="compositionally biased region" description="Polar residues" evidence="7">
    <location>
        <begin position="529"/>
        <end position="550"/>
    </location>
</feature>
<feature type="domain" description="PKD" evidence="9">
    <location>
        <begin position="523"/>
        <end position="611"/>
    </location>
</feature>
<evidence type="ECO:0000259" key="9">
    <source>
        <dbReference type="PROSITE" id="PS50093"/>
    </source>
</evidence>
<keyword evidence="8" id="KW-0732">Signal</keyword>
<protein>
    <submittedName>
        <fullName evidence="10">PKD domain-containing protein</fullName>
    </submittedName>
</protein>
<evidence type="ECO:0000256" key="7">
    <source>
        <dbReference type="SAM" id="MobiDB-lite"/>
    </source>
</evidence>
<name>A0ABU5HBZ7_9BACT</name>
<comment type="caution">
    <text evidence="10">The sequence shown here is derived from an EMBL/GenBank/DDBJ whole genome shotgun (WGS) entry which is preliminary data.</text>
</comment>
<evidence type="ECO:0000256" key="3">
    <source>
        <dbReference type="ARBA" id="ARBA00022692"/>
    </source>
</evidence>
<dbReference type="Pfam" id="PF18911">
    <property type="entry name" value="PKD_4"/>
    <property type="match status" value="5"/>
</dbReference>
<dbReference type="Gene3D" id="2.60.40.10">
    <property type="entry name" value="Immunoglobulins"/>
    <property type="match status" value="8"/>
</dbReference>